<dbReference type="AlphaFoldDB" id="S9WBF8"/>
<accession>S9WBF8</accession>
<proteinExistence type="predicted"/>
<gene>
    <name evidence="1" type="ORF">STCU_00584</name>
</gene>
<evidence type="ECO:0000313" key="2">
    <source>
        <dbReference type="Proteomes" id="UP000015354"/>
    </source>
</evidence>
<dbReference type="InterPro" id="IPR031100">
    <property type="entry name" value="LOG_fam"/>
</dbReference>
<protein>
    <submittedName>
        <fullName evidence="1">Ribosomal protein L32-like protein</fullName>
    </submittedName>
</protein>
<evidence type="ECO:0000313" key="1">
    <source>
        <dbReference type="EMBL" id="EPY36436.1"/>
    </source>
</evidence>
<sequence length="220" mass="23854">MPSDAPPSHKLADYRVDATHAVAVFCWSRTEEGTPQWAQAERVGALAATHGFSIVSGGYCGSMEAVSKGARAVIDSRGAAAPETCEVVGVVVSGIFPDRRLTGNAYLTRTIDSDSMLHRIDQMMRLARYFVCLPGTMGTLQELTCVWMSAVLHPQTCAQPVIIAFRDPWESCCRAIAATLNFPPDQIELIHFVDTPEEAMEIVLAEEARERAREAAAATA</sequence>
<reference evidence="1 2" key="1">
    <citation type="journal article" date="2013" name="PLoS ONE">
        <title>Predicting the Proteins of Angomonas deanei, Strigomonas culicis and Their Respective Endosymbionts Reveals New Aspects of the Trypanosomatidae Family.</title>
        <authorList>
            <person name="Motta M.C."/>
            <person name="Martins A.C."/>
            <person name="de Souza S.S."/>
            <person name="Catta-Preta C.M."/>
            <person name="Silva R."/>
            <person name="Klein C.C."/>
            <person name="de Almeida L.G."/>
            <person name="de Lima Cunha O."/>
            <person name="Ciapina L.P."/>
            <person name="Brocchi M."/>
            <person name="Colabardini A.C."/>
            <person name="de Araujo Lima B."/>
            <person name="Machado C.R."/>
            <person name="de Almeida Soares C.M."/>
            <person name="Probst C.M."/>
            <person name="de Menezes C.B."/>
            <person name="Thompson C.E."/>
            <person name="Bartholomeu D.C."/>
            <person name="Gradia D.F."/>
            <person name="Pavoni D.P."/>
            <person name="Grisard E.C."/>
            <person name="Fantinatti-Garboggini F."/>
            <person name="Marchini F.K."/>
            <person name="Rodrigues-Luiz G.F."/>
            <person name="Wagner G."/>
            <person name="Goldman G.H."/>
            <person name="Fietto J.L."/>
            <person name="Elias M.C."/>
            <person name="Goldman M.H."/>
            <person name="Sagot M.F."/>
            <person name="Pereira M."/>
            <person name="Stoco P.H."/>
            <person name="de Mendonca-Neto R.P."/>
            <person name="Teixeira S.M."/>
            <person name="Maciel T.E."/>
            <person name="de Oliveira Mendes T.A."/>
            <person name="Urmenyi T.P."/>
            <person name="de Souza W."/>
            <person name="Schenkman S."/>
            <person name="de Vasconcelos A.T."/>
        </authorList>
    </citation>
    <scope>NUCLEOTIDE SEQUENCE [LARGE SCALE GENOMIC DNA]</scope>
</reference>
<dbReference type="SUPFAM" id="SSF102405">
    <property type="entry name" value="MCP/YpsA-like"/>
    <property type="match status" value="1"/>
</dbReference>
<comment type="caution">
    <text evidence="1">The sequence shown here is derived from an EMBL/GenBank/DDBJ whole genome shotgun (WGS) entry which is preliminary data.</text>
</comment>
<dbReference type="Gene3D" id="3.40.50.450">
    <property type="match status" value="1"/>
</dbReference>
<name>S9WBF8_9TRYP</name>
<keyword evidence="1" id="KW-0687">Ribonucleoprotein</keyword>
<dbReference type="PANTHER" id="PTHR43393">
    <property type="entry name" value="CYTOKININ RIBOSIDE 5'-MONOPHOSPHATE PHOSPHORIBOHYDROLASE"/>
    <property type="match status" value="1"/>
</dbReference>
<keyword evidence="2" id="KW-1185">Reference proteome</keyword>
<dbReference type="EMBL" id="ATMH01000584">
    <property type="protein sequence ID" value="EPY36436.1"/>
    <property type="molecule type" value="Genomic_DNA"/>
</dbReference>
<organism evidence="1 2">
    <name type="scientific">Strigomonas culicis</name>
    <dbReference type="NCBI Taxonomy" id="28005"/>
    <lineage>
        <taxon>Eukaryota</taxon>
        <taxon>Discoba</taxon>
        <taxon>Euglenozoa</taxon>
        <taxon>Kinetoplastea</taxon>
        <taxon>Metakinetoplastina</taxon>
        <taxon>Trypanosomatida</taxon>
        <taxon>Trypanosomatidae</taxon>
        <taxon>Strigomonadinae</taxon>
        <taxon>Strigomonas</taxon>
    </lineage>
</organism>
<dbReference type="OrthoDB" id="414463at2759"/>
<dbReference type="GO" id="GO:0005829">
    <property type="term" value="C:cytosol"/>
    <property type="evidence" value="ECO:0007669"/>
    <property type="project" value="TreeGrafter"/>
</dbReference>
<dbReference type="InterPro" id="IPR052341">
    <property type="entry name" value="LOG_family_nucleotidases"/>
</dbReference>
<dbReference type="GO" id="GO:0005840">
    <property type="term" value="C:ribosome"/>
    <property type="evidence" value="ECO:0007669"/>
    <property type="project" value="UniProtKB-KW"/>
</dbReference>
<dbReference type="Pfam" id="PF03641">
    <property type="entry name" value="Lysine_decarbox"/>
    <property type="match status" value="1"/>
</dbReference>
<dbReference type="PANTHER" id="PTHR43393:SF3">
    <property type="entry name" value="LYSINE DECARBOXYLASE-LIKE PROTEIN"/>
    <property type="match status" value="1"/>
</dbReference>
<dbReference type="Proteomes" id="UP000015354">
    <property type="component" value="Unassembled WGS sequence"/>
</dbReference>
<keyword evidence="1" id="KW-0689">Ribosomal protein</keyword>